<dbReference type="OrthoDB" id="69852at2"/>
<dbReference type="InterPro" id="IPR023187">
    <property type="entry name" value="Tscrpt_reg_MarR-type_CS"/>
</dbReference>
<dbReference type="PANTHER" id="PTHR33164">
    <property type="entry name" value="TRANSCRIPTIONAL REGULATOR, MARR FAMILY"/>
    <property type="match status" value="1"/>
</dbReference>
<dbReference type="GO" id="GO:0003677">
    <property type="term" value="F:DNA binding"/>
    <property type="evidence" value="ECO:0007669"/>
    <property type="project" value="UniProtKB-KW"/>
</dbReference>
<dbReference type="GO" id="GO:0006950">
    <property type="term" value="P:response to stress"/>
    <property type="evidence" value="ECO:0007669"/>
    <property type="project" value="TreeGrafter"/>
</dbReference>
<evidence type="ECO:0000256" key="1">
    <source>
        <dbReference type="ARBA" id="ARBA00023015"/>
    </source>
</evidence>
<evidence type="ECO:0000259" key="4">
    <source>
        <dbReference type="PROSITE" id="PS50995"/>
    </source>
</evidence>
<dbReference type="RefSeq" id="WP_121805734.1">
    <property type="nucleotide sequence ID" value="NZ_RDBE01000006.1"/>
</dbReference>
<evidence type="ECO:0000313" key="6">
    <source>
        <dbReference type="Proteomes" id="UP000281708"/>
    </source>
</evidence>
<sequence length="151" mass="16839">MPTSLPWHRELSVVLHDLAWLLPRTVGAVATREEPLPASELEIMRLLTRRPGLSVTEVADRLGLRGTNVSTAVGSLERRGLLERTPDEHDRRVVRVTPTRAAMGLRDRREARWGEAMAEALLELAPDDLTRLQEAVTALQSLAEGLSQHEE</sequence>
<dbReference type="PROSITE" id="PS01117">
    <property type="entry name" value="HTH_MARR_1"/>
    <property type="match status" value="1"/>
</dbReference>
<accession>A0A3L8P3K2</accession>
<dbReference type="AlphaFoldDB" id="A0A3L8P3K2"/>
<dbReference type="Proteomes" id="UP000281708">
    <property type="component" value="Unassembled WGS sequence"/>
</dbReference>
<keyword evidence="3" id="KW-0804">Transcription</keyword>
<dbReference type="EMBL" id="RDBE01000006">
    <property type="protein sequence ID" value="RLV49970.1"/>
    <property type="molecule type" value="Genomic_DNA"/>
</dbReference>
<dbReference type="PRINTS" id="PR00598">
    <property type="entry name" value="HTHMARR"/>
</dbReference>
<keyword evidence="2" id="KW-0238">DNA-binding</keyword>
<dbReference type="CDD" id="cd00090">
    <property type="entry name" value="HTH_ARSR"/>
    <property type="match status" value="1"/>
</dbReference>
<protein>
    <submittedName>
        <fullName evidence="5">MarR family transcriptional regulator</fullName>
    </submittedName>
</protein>
<dbReference type="GO" id="GO:0003700">
    <property type="term" value="F:DNA-binding transcription factor activity"/>
    <property type="evidence" value="ECO:0007669"/>
    <property type="project" value="InterPro"/>
</dbReference>
<proteinExistence type="predicted"/>
<reference evidence="5 6" key="1">
    <citation type="submission" date="2018-10" db="EMBL/GenBank/DDBJ databases">
        <title>Marmoricola sp. 4Q3S-7 whole genome shotgun sequence.</title>
        <authorList>
            <person name="Li F."/>
        </authorList>
    </citation>
    <scope>NUCLEOTIDE SEQUENCE [LARGE SCALE GENOMIC DNA]</scope>
    <source>
        <strain evidence="5 6">4Q3S-7</strain>
    </source>
</reference>
<dbReference type="InterPro" id="IPR000835">
    <property type="entry name" value="HTH_MarR-typ"/>
</dbReference>
<name>A0A3L8P3K2_9ACTN</name>
<dbReference type="Pfam" id="PF12802">
    <property type="entry name" value="MarR_2"/>
    <property type="match status" value="1"/>
</dbReference>
<dbReference type="PANTHER" id="PTHR33164:SF43">
    <property type="entry name" value="HTH-TYPE TRANSCRIPTIONAL REPRESSOR YETL"/>
    <property type="match status" value="1"/>
</dbReference>
<organism evidence="5 6">
    <name type="scientific">Nocardioides mangrovicus</name>
    <dbReference type="NCBI Taxonomy" id="2478913"/>
    <lineage>
        <taxon>Bacteria</taxon>
        <taxon>Bacillati</taxon>
        <taxon>Actinomycetota</taxon>
        <taxon>Actinomycetes</taxon>
        <taxon>Propionibacteriales</taxon>
        <taxon>Nocardioidaceae</taxon>
        <taxon>Nocardioides</taxon>
    </lineage>
</organism>
<keyword evidence="6" id="KW-1185">Reference proteome</keyword>
<dbReference type="Gene3D" id="1.10.10.10">
    <property type="entry name" value="Winged helix-like DNA-binding domain superfamily/Winged helix DNA-binding domain"/>
    <property type="match status" value="1"/>
</dbReference>
<gene>
    <name evidence="5" type="ORF">D9V37_08840</name>
</gene>
<evidence type="ECO:0000256" key="2">
    <source>
        <dbReference type="ARBA" id="ARBA00023125"/>
    </source>
</evidence>
<feature type="domain" description="HTH marR-type" evidence="4">
    <location>
        <begin position="8"/>
        <end position="141"/>
    </location>
</feature>
<dbReference type="SUPFAM" id="SSF46785">
    <property type="entry name" value="Winged helix' DNA-binding domain"/>
    <property type="match status" value="1"/>
</dbReference>
<evidence type="ECO:0000256" key="3">
    <source>
        <dbReference type="ARBA" id="ARBA00023163"/>
    </source>
</evidence>
<keyword evidence="1" id="KW-0805">Transcription regulation</keyword>
<dbReference type="InterPro" id="IPR036388">
    <property type="entry name" value="WH-like_DNA-bd_sf"/>
</dbReference>
<dbReference type="PROSITE" id="PS50995">
    <property type="entry name" value="HTH_MARR_2"/>
    <property type="match status" value="1"/>
</dbReference>
<dbReference type="InterPro" id="IPR011991">
    <property type="entry name" value="ArsR-like_HTH"/>
</dbReference>
<dbReference type="SMART" id="SM00347">
    <property type="entry name" value="HTH_MARR"/>
    <property type="match status" value="1"/>
</dbReference>
<comment type="caution">
    <text evidence="5">The sequence shown here is derived from an EMBL/GenBank/DDBJ whole genome shotgun (WGS) entry which is preliminary data.</text>
</comment>
<dbReference type="InterPro" id="IPR036390">
    <property type="entry name" value="WH_DNA-bd_sf"/>
</dbReference>
<dbReference type="InterPro" id="IPR039422">
    <property type="entry name" value="MarR/SlyA-like"/>
</dbReference>
<evidence type="ECO:0000313" key="5">
    <source>
        <dbReference type="EMBL" id="RLV49970.1"/>
    </source>
</evidence>